<dbReference type="EMBL" id="JAZHPZ010000007">
    <property type="protein sequence ID" value="MEF2967181.1"/>
    <property type="molecule type" value="Genomic_DNA"/>
</dbReference>
<accession>A0ABU7VU08</accession>
<proteinExistence type="predicted"/>
<evidence type="ECO:0000313" key="3">
    <source>
        <dbReference type="Proteomes" id="UP001306950"/>
    </source>
</evidence>
<gene>
    <name evidence="2" type="ORF">V3851_15190</name>
</gene>
<evidence type="ECO:0000259" key="1">
    <source>
        <dbReference type="Pfam" id="PF16244"/>
    </source>
</evidence>
<organism evidence="2 3">
    <name type="scientific">Paenibacillus haidiansis</name>
    <dbReference type="NCBI Taxonomy" id="1574488"/>
    <lineage>
        <taxon>Bacteria</taxon>
        <taxon>Bacillati</taxon>
        <taxon>Bacillota</taxon>
        <taxon>Bacilli</taxon>
        <taxon>Bacillales</taxon>
        <taxon>Paenibacillaceae</taxon>
        <taxon>Paenibacillus</taxon>
    </lineage>
</organism>
<dbReference type="RefSeq" id="WP_331847404.1">
    <property type="nucleotide sequence ID" value="NZ_JAZHPZ010000007.1"/>
</dbReference>
<evidence type="ECO:0000313" key="2">
    <source>
        <dbReference type="EMBL" id="MEF2967181.1"/>
    </source>
</evidence>
<dbReference type="Pfam" id="PF16244">
    <property type="entry name" value="DUF4901"/>
    <property type="match status" value="2"/>
</dbReference>
<comment type="caution">
    <text evidence="2">The sequence shown here is derived from an EMBL/GenBank/DDBJ whole genome shotgun (WGS) entry which is preliminary data.</text>
</comment>
<dbReference type="InterPro" id="IPR032599">
    <property type="entry name" value="YcdB/YcdC_rep_domain"/>
</dbReference>
<protein>
    <submittedName>
        <fullName evidence="2">YcdB/YcdC domain-containing protein</fullName>
    </submittedName>
</protein>
<feature type="domain" description="YcdB/YcdC repeated" evidence="1">
    <location>
        <begin position="327"/>
        <end position="428"/>
    </location>
</feature>
<name>A0ABU7VU08_9BACL</name>
<sequence>MPVGMEQLRNIAVTVVDIPKHFRLEMEDSVPKHHAEERCFIWEDPACDDNRIEVSLDLETGRLLRLKMDKADAAGSITENNKDLLAEAKAAAEAFVTRHHPEHSKLTWTRVRHDRDRITFTYRAEAGGLPLPDTGCEIAVDHTLNPVSYRAELEDILYPEYPDIVDQETVRRKLLREIQMKPAIVSLPSSLYLVEEHEPEDRLVYEPTPDLRFIDAATGEDLHSIDHYVMPESYPLPISSQCIDHFWAFAPVDADSITTLIDKWEGVLGIDPNRYELDKVKEDEERVFLFYKATGKEEETEEDGLSADAYMNRKWGNMLRNLTASHRITIEKSTGRLAGFYINTEEPDGPAALNRGQCWEEAKRFLQTVFPDYGAYLQLEKDKEEDELETRDREFFYLPVVIRGIPVQHHRVTIIVSTKTGRIKGYMGVSYDYIRMLASGGMRPAIGPEEALDIYAKSLRVELKWISERTEDEAGRGYRLVYVPVVHSVKRLASGDEASVKMRYIDACSGKPVWQRER</sequence>
<reference evidence="2 3" key="1">
    <citation type="submission" date="2024-02" db="EMBL/GenBank/DDBJ databases">
        <title>A nitrogen-fixing paenibacillus bacterium.</title>
        <authorList>
            <person name="Zhang W.L."/>
            <person name="Chen S.F."/>
        </authorList>
    </citation>
    <scope>NUCLEOTIDE SEQUENCE [LARGE SCALE GENOMIC DNA]</scope>
    <source>
        <strain evidence="2 3">M1</strain>
    </source>
</reference>
<keyword evidence="3" id="KW-1185">Reference proteome</keyword>
<feature type="domain" description="YcdB/YcdC repeated" evidence="1">
    <location>
        <begin position="6"/>
        <end position="151"/>
    </location>
</feature>
<dbReference type="Proteomes" id="UP001306950">
    <property type="component" value="Unassembled WGS sequence"/>
</dbReference>